<evidence type="ECO:0000256" key="4">
    <source>
        <dbReference type="ARBA" id="ARBA00022475"/>
    </source>
</evidence>
<dbReference type="PANTHER" id="PTHR21716">
    <property type="entry name" value="TRANSMEMBRANE PROTEIN"/>
    <property type="match status" value="1"/>
</dbReference>
<gene>
    <name evidence="10" type="ORF">GXP67_33960</name>
</gene>
<dbReference type="PANTHER" id="PTHR21716:SF53">
    <property type="entry name" value="PERMEASE PERM-RELATED"/>
    <property type="match status" value="1"/>
</dbReference>
<evidence type="ECO:0000313" key="11">
    <source>
        <dbReference type="Proteomes" id="UP000480178"/>
    </source>
</evidence>
<evidence type="ECO:0000313" key="10">
    <source>
        <dbReference type="EMBL" id="QHT71308.1"/>
    </source>
</evidence>
<protein>
    <submittedName>
        <fullName evidence="10">AI-2E family transporter</fullName>
    </submittedName>
</protein>
<evidence type="ECO:0000256" key="2">
    <source>
        <dbReference type="ARBA" id="ARBA00009773"/>
    </source>
</evidence>
<keyword evidence="6 9" id="KW-1133">Transmembrane helix</keyword>
<name>A0A6C0GT20_9BACT</name>
<dbReference type="Proteomes" id="UP000480178">
    <property type="component" value="Chromosome"/>
</dbReference>
<keyword evidence="5 9" id="KW-0812">Transmembrane</keyword>
<dbReference type="Pfam" id="PF01594">
    <property type="entry name" value="AI-2E_transport"/>
    <property type="match status" value="1"/>
</dbReference>
<feature type="transmembrane region" description="Helical" evidence="9">
    <location>
        <begin position="20"/>
        <end position="46"/>
    </location>
</feature>
<feature type="transmembrane region" description="Helical" evidence="9">
    <location>
        <begin position="261"/>
        <end position="287"/>
    </location>
</feature>
<evidence type="ECO:0000256" key="5">
    <source>
        <dbReference type="ARBA" id="ARBA00022692"/>
    </source>
</evidence>
<evidence type="ECO:0000256" key="3">
    <source>
        <dbReference type="ARBA" id="ARBA00022448"/>
    </source>
</evidence>
<keyword evidence="7 9" id="KW-0472">Membrane</keyword>
<feature type="transmembrane region" description="Helical" evidence="9">
    <location>
        <begin position="136"/>
        <end position="162"/>
    </location>
</feature>
<comment type="subcellular location">
    <subcellularLocation>
        <location evidence="1">Cell membrane</location>
        <topology evidence="1">Multi-pass membrane protein</topology>
    </subcellularLocation>
</comment>
<reference evidence="10 11" key="1">
    <citation type="submission" date="2020-01" db="EMBL/GenBank/DDBJ databases">
        <authorList>
            <person name="Kim M.K."/>
        </authorList>
    </citation>
    <scope>NUCLEOTIDE SEQUENCE [LARGE SCALE GENOMIC DNA]</scope>
    <source>
        <strain evidence="10 11">172606-1</strain>
    </source>
</reference>
<evidence type="ECO:0000256" key="9">
    <source>
        <dbReference type="SAM" id="Phobius"/>
    </source>
</evidence>
<comment type="similarity">
    <text evidence="2">Belongs to the autoinducer-2 exporter (AI-2E) (TC 2.A.86) family.</text>
</comment>
<feature type="transmembrane region" description="Helical" evidence="9">
    <location>
        <begin position="226"/>
        <end position="249"/>
    </location>
</feature>
<organism evidence="10 11">
    <name type="scientific">Rhodocytophaga rosea</name>
    <dbReference type="NCBI Taxonomy" id="2704465"/>
    <lineage>
        <taxon>Bacteria</taxon>
        <taxon>Pseudomonadati</taxon>
        <taxon>Bacteroidota</taxon>
        <taxon>Cytophagia</taxon>
        <taxon>Cytophagales</taxon>
        <taxon>Rhodocytophagaceae</taxon>
        <taxon>Rhodocytophaga</taxon>
    </lineage>
</organism>
<dbReference type="AlphaFoldDB" id="A0A6C0GT20"/>
<dbReference type="KEGG" id="rhoz:GXP67_33960"/>
<dbReference type="GO" id="GO:0005886">
    <property type="term" value="C:plasma membrane"/>
    <property type="evidence" value="ECO:0007669"/>
    <property type="project" value="UniProtKB-SubCell"/>
</dbReference>
<keyword evidence="11" id="KW-1185">Reference proteome</keyword>
<dbReference type="RefSeq" id="WP_162447247.1">
    <property type="nucleotide sequence ID" value="NZ_CP048222.1"/>
</dbReference>
<proteinExistence type="inferred from homology"/>
<evidence type="ECO:0000256" key="7">
    <source>
        <dbReference type="ARBA" id="ARBA00023136"/>
    </source>
</evidence>
<accession>A0A6C0GT20</accession>
<feature type="transmembrane region" description="Helical" evidence="9">
    <location>
        <begin position="299"/>
        <end position="324"/>
    </location>
</feature>
<sequence>MLSGKFTYSRYLEFVLALALLLYWGRSLFIPLSFAWLLSILLYPLCKKLELKGISRSLSIALSLCVVVLLVASLVFLAGWQLSRLQGQVPAMASKFSLLLQQFQKWVLDTLHISLDQQINWFEQTLMSTGNNLGGLLTGTIGITADFLLFIVIVPLFAALILSYRRLLVQFLYALLPVQSHTQTLGVLSKTITIYHNYVKGLLLIYLIVAVLNSLGLYVLGIEHAILYGTLASILTIIPYVGIAIGSLLPITLAWLSYDSIWYPVGVILWFMFVQYLEANIIFPWIIGQRLKVNTLVSLIALFVGGIIWGASGMVLFLPFVAILKIIAENIPEWKALDILLGPERPQEAVSGNKKQVVTKTKLPEAASAPSQEN</sequence>
<dbReference type="InterPro" id="IPR002549">
    <property type="entry name" value="AI-2E-like"/>
</dbReference>
<evidence type="ECO:0000256" key="6">
    <source>
        <dbReference type="ARBA" id="ARBA00022989"/>
    </source>
</evidence>
<feature type="transmembrane region" description="Helical" evidence="9">
    <location>
        <begin position="58"/>
        <end position="80"/>
    </location>
</feature>
<keyword evidence="4" id="KW-1003">Cell membrane</keyword>
<evidence type="ECO:0000256" key="1">
    <source>
        <dbReference type="ARBA" id="ARBA00004651"/>
    </source>
</evidence>
<keyword evidence="3" id="KW-0813">Transport</keyword>
<dbReference type="EMBL" id="CP048222">
    <property type="protein sequence ID" value="QHT71308.1"/>
    <property type="molecule type" value="Genomic_DNA"/>
</dbReference>
<feature type="region of interest" description="Disordered" evidence="8">
    <location>
        <begin position="346"/>
        <end position="374"/>
    </location>
</feature>
<evidence type="ECO:0000256" key="8">
    <source>
        <dbReference type="SAM" id="MobiDB-lite"/>
    </source>
</evidence>
<feature type="transmembrane region" description="Helical" evidence="9">
    <location>
        <begin position="198"/>
        <end position="220"/>
    </location>
</feature>